<dbReference type="GO" id="GO:0008840">
    <property type="term" value="F:4-hydroxy-tetrahydrodipicolinate synthase activity"/>
    <property type="evidence" value="ECO:0007669"/>
    <property type="project" value="TreeGrafter"/>
</dbReference>
<dbReference type="CDD" id="cd00408">
    <property type="entry name" value="DHDPS-like"/>
    <property type="match status" value="1"/>
</dbReference>
<dbReference type="PIRSF" id="PIRSF001365">
    <property type="entry name" value="DHDPS"/>
    <property type="match status" value="1"/>
</dbReference>
<dbReference type="InterPro" id="IPR002220">
    <property type="entry name" value="DapA-like"/>
</dbReference>
<evidence type="ECO:0000256" key="1">
    <source>
        <dbReference type="ARBA" id="ARBA00023239"/>
    </source>
</evidence>
<evidence type="ECO:0000313" key="5">
    <source>
        <dbReference type="EMBL" id="CZR69287.1"/>
    </source>
</evidence>
<feature type="active site" description="Schiff-base intermediate with substrate" evidence="3">
    <location>
        <position position="185"/>
    </location>
</feature>
<dbReference type="STRING" id="576137.A0A1L7XWA8"/>
<evidence type="ECO:0000256" key="4">
    <source>
        <dbReference type="PIRSR" id="PIRSR001365-2"/>
    </source>
</evidence>
<dbReference type="EMBL" id="FJOG01000068">
    <property type="protein sequence ID" value="CZR69287.1"/>
    <property type="molecule type" value="Genomic_DNA"/>
</dbReference>
<comment type="similarity">
    <text evidence="2">Belongs to the DapA family.</text>
</comment>
<accession>A0A1L7XWA8</accession>
<feature type="active site" description="Proton donor/acceptor" evidence="3">
    <location>
        <position position="156"/>
    </location>
</feature>
<organism evidence="5 6">
    <name type="scientific">Phialocephala subalpina</name>
    <dbReference type="NCBI Taxonomy" id="576137"/>
    <lineage>
        <taxon>Eukaryota</taxon>
        <taxon>Fungi</taxon>
        <taxon>Dikarya</taxon>
        <taxon>Ascomycota</taxon>
        <taxon>Pezizomycotina</taxon>
        <taxon>Leotiomycetes</taxon>
        <taxon>Helotiales</taxon>
        <taxon>Mollisiaceae</taxon>
        <taxon>Phialocephala</taxon>
        <taxon>Phialocephala fortinii species complex</taxon>
    </lineage>
</organism>
<dbReference type="PANTHER" id="PTHR12128">
    <property type="entry name" value="DIHYDRODIPICOLINATE SYNTHASE"/>
    <property type="match status" value="1"/>
</dbReference>
<dbReference type="SUPFAM" id="SSF51569">
    <property type="entry name" value="Aldolase"/>
    <property type="match status" value="1"/>
</dbReference>
<dbReference type="PRINTS" id="PR00146">
    <property type="entry name" value="DHPICSNTHASE"/>
</dbReference>
<dbReference type="SMART" id="SM01130">
    <property type="entry name" value="DHDPS"/>
    <property type="match status" value="1"/>
</dbReference>
<protein>
    <submittedName>
        <fullName evidence="5">Related to dihydrodipicolinate synthase</fullName>
    </submittedName>
</protein>
<evidence type="ECO:0000256" key="2">
    <source>
        <dbReference type="PIRNR" id="PIRNR001365"/>
    </source>
</evidence>
<feature type="binding site" evidence="4">
    <location>
        <position position="228"/>
    </location>
    <ligand>
        <name>pyruvate</name>
        <dbReference type="ChEBI" id="CHEBI:15361"/>
    </ligand>
</feature>
<dbReference type="Gene3D" id="3.20.20.70">
    <property type="entry name" value="Aldolase class I"/>
    <property type="match status" value="1"/>
</dbReference>
<dbReference type="Proteomes" id="UP000184330">
    <property type="component" value="Unassembled WGS sequence"/>
</dbReference>
<name>A0A1L7XWA8_9HELO</name>
<dbReference type="AlphaFoldDB" id="A0A1L7XWA8"/>
<evidence type="ECO:0000256" key="3">
    <source>
        <dbReference type="PIRSR" id="PIRSR001365-1"/>
    </source>
</evidence>
<proteinExistence type="inferred from homology"/>
<gene>
    <name evidence="5" type="ORF">PAC_19187</name>
</gene>
<dbReference type="Pfam" id="PF00701">
    <property type="entry name" value="DHDPS"/>
    <property type="match status" value="1"/>
</dbReference>
<dbReference type="InterPro" id="IPR013785">
    <property type="entry name" value="Aldolase_TIM"/>
</dbReference>
<dbReference type="PANTHER" id="PTHR12128:SF66">
    <property type="entry name" value="4-HYDROXY-2-OXOGLUTARATE ALDOLASE, MITOCHONDRIAL"/>
    <property type="match status" value="1"/>
</dbReference>
<evidence type="ECO:0000313" key="6">
    <source>
        <dbReference type="Proteomes" id="UP000184330"/>
    </source>
</evidence>
<keyword evidence="6" id="KW-1185">Reference proteome</keyword>
<reference evidence="5 6" key="1">
    <citation type="submission" date="2016-03" db="EMBL/GenBank/DDBJ databases">
        <authorList>
            <person name="Ploux O."/>
        </authorList>
    </citation>
    <scope>NUCLEOTIDE SEQUENCE [LARGE SCALE GENOMIC DNA]</scope>
    <source>
        <strain evidence="5 6">UAMH 11012</strain>
    </source>
</reference>
<dbReference type="OrthoDB" id="191315at2759"/>
<keyword evidence="1 2" id="KW-0456">Lyase</keyword>
<sequence>MTVTNGTNGTKVGKPFPPGVHVPSLTWFRDGADQEIDWDVQRKHLSFLIESGLHGIVIAGTNGEAVTLSSSEKAQLVKTTRELAIELGRPDLAVILGCGGGSTQQVIAETKLAKESGADFALVLVPSYFHFAMNEDAIIAFFEELASASPVPVLIYNFPGVSSGLDCNSEILEKLGHHPNIVGVKLTCGGIAKVARVRSRFAPETFCALAGQSDWLLPAISCGGTGTITGLANIYPKSCIELYNLAISGSKEAEQAQIDLAAVEWGFAKGGINGTKWVVAQYLGYPESSCHTRRPYPRYSDAKKQAWIMETMRPLEAKEKSLKKRA</sequence>